<dbReference type="EMBL" id="ACHB01000033">
    <property type="protein sequence ID" value="EEI93085.1"/>
    <property type="molecule type" value="Genomic_DNA"/>
</dbReference>
<dbReference type="HOGENOM" id="CLU_882514_0_0_10"/>
<evidence type="ECO:0000313" key="2">
    <source>
        <dbReference type="Proteomes" id="UP000006241"/>
    </source>
</evidence>
<organism evidence="1 2">
    <name type="scientific">Sphingobacterium spiritivorum ATCC 33300</name>
    <dbReference type="NCBI Taxonomy" id="525372"/>
    <lineage>
        <taxon>Bacteria</taxon>
        <taxon>Pseudomonadati</taxon>
        <taxon>Bacteroidota</taxon>
        <taxon>Sphingobacteriia</taxon>
        <taxon>Sphingobacteriales</taxon>
        <taxon>Sphingobacteriaceae</taxon>
        <taxon>Sphingobacterium</taxon>
    </lineage>
</organism>
<comment type="caution">
    <text evidence="1">The sequence shown here is derived from an EMBL/GenBank/DDBJ whole genome shotgun (WGS) entry which is preliminary data.</text>
</comment>
<proteinExistence type="predicted"/>
<dbReference type="Proteomes" id="UP000006241">
    <property type="component" value="Unassembled WGS sequence"/>
</dbReference>
<dbReference type="RefSeq" id="WP_003007226.1">
    <property type="nucleotide sequence ID" value="NZ_GG668631.1"/>
</dbReference>
<reference evidence="1 2" key="1">
    <citation type="submission" date="2009-01" db="EMBL/GenBank/DDBJ databases">
        <authorList>
            <person name="Qin X."/>
            <person name="Bachman B."/>
            <person name="Battles P."/>
            <person name="Bell A."/>
            <person name="Bess C."/>
            <person name="Bickham C."/>
            <person name="Chaboub L."/>
            <person name="Chen D."/>
            <person name="Coyle M."/>
            <person name="Deiros D.R."/>
            <person name="Dinh H."/>
            <person name="Forbes L."/>
            <person name="Fowler G."/>
            <person name="Francisco L."/>
            <person name="Fu Q."/>
            <person name="Gubbala S."/>
            <person name="Hale W."/>
            <person name="Han Y."/>
            <person name="Hemphill L."/>
            <person name="Highlander S.K."/>
            <person name="Hirani K."/>
            <person name="Hogues M."/>
            <person name="Jackson L."/>
            <person name="Jakkamsetti A."/>
            <person name="Javaid M."/>
            <person name="Jiang H."/>
            <person name="Korchina V."/>
            <person name="Kovar C."/>
            <person name="Lara F."/>
            <person name="Lee S."/>
            <person name="Mata R."/>
            <person name="Mathew T."/>
            <person name="Moen C."/>
            <person name="Morales K."/>
            <person name="Munidasa M."/>
            <person name="Nazareth L."/>
            <person name="Ngo R."/>
            <person name="Nguyen L."/>
            <person name="Okwuonu G."/>
            <person name="Ongeri F."/>
            <person name="Patil S."/>
            <person name="Petrosino J."/>
            <person name="Pham C."/>
            <person name="Pham P."/>
            <person name="Pu L.-L."/>
            <person name="Puazo M."/>
            <person name="Raj R."/>
            <person name="Reid J."/>
            <person name="Rouhana J."/>
            <person name="Saada N."/>
            <person name="Shang Y."/>
            <person name="Simmons D."/>
            <person name="Thornton R."/>
            <person name="Warren J."/>
            <person name="Weissenberger G."/>
            <person name="Zhang J."/>
            <person name="Zhang L."/>
            <person name="Zhou C."/>
            <person name="Zhu D."/>
            <person name="Muzny D."/>
            <person name="Worley K."/>
            <person name="Gibbs R."/>
        </authorList>
    </citation>
    <scope>NUCLEOTIDE SEQUENCE [LARGE SCALE GENOMIC DNA]</scope>
    <source>
        <strain evidence="1 2">ATCC 33300</strain>
    </source>
</reference>
<sequence length="310" mass="36740">MRKMQHKTEVVKNVLISIFISLFAITALAQQTNFLIDLDSVHNEYSVSRFSLSTRDVYGTNDSVYLFNIMPKYIENPRENPEFAKNRIKYLFLFVVFPTLNSVKQWTTYEEFPHNINILSFKQLLADGPSNIELKNKPKIPERYGILIKKGQKYYKSNISYMQTFYVNNYPGVFNVPANVINTNQQLLSIKDMEKVYEANYSDKDLPIFPNVYFQGFDNMGLERFYLSRKFRIKNMDAYQFWTFKPRYGVSHGESWEQGIDRFIYIPDKGIVGGSLDFYFYYHRKKLGMTTLDFKNNIREEKVMLAEQYK</sequence>
<evidence type="ECO:0000313" key="1">
    <source>
        <dbReference type="EMBL" id="EEI93085.1"/>
    </source>
</evidence>
<dbReference type="AlphaFoldDB" id="C2FVM7"/>
<accession>C2FVM7</accession>
<gene>
    <name evidence="1" type="ORF">HMPREF0765_1383</name>
</gene>
<name>C2FVM7_SPHSI</name>
<protein>
    <submittedName>
        <fullName evidence="1">Uncharacterized protein</fullName>
    </submittedName>
</protein>